<dbReference type="SUPFAM" id="SSF49899">
    <property type="entry name" value="Concanavalin A-like lectins/glucanases"/>
    <property type="match status" value="1"/>
</dbReference>
<dbReference type="PANTHER" id="PTHR24023:SF1082">
    <property type="entry name" value="COLLAGEN TRIPLE HELIX REPEAT"/>
    <property type="match status" value="1"/>
</dbReference>
<comment type="caution">
    <text evidence="4">The sequence shown here is derived from an EMBL/GenBank/DDBJ whole genome shotgun (WGS) entry which is preliminary data.</text>
</comment>
<feature type="region of interest" description="Disordered" evidence="1">
    <location>
        <begin position="261"/>
        <end position="283"/>
    </location>
</feature>
<dbReference type="Proteomes" id="UP001217089">
    <property type="component" value="Unassembled WGS sequence"/>
</dbReference>
<gene>
    <name evidence="4" type="ORF">KUTeg_014819</name>
</gene>
<reference evidence="4 5" key="1">
    <citation type="submission" date="2022-12" db="EMBL/GenBank/DDBJ databases">
        <title>Chromosome-level genome of Tegillarca granosa.</title>
        <authorList>
            <person name="Kim J."/>
        </authorList>
    </citation>
    <scope>NUCLEOTIDE SEQUENCE [LARGE SCALE GENOMIC DNA]</scope>
    <source>
        <strain evidence="4">Teg-2019</strain>
        <tissue evidence="4">Adductor muscle</tissue>
    </source>
</reference>
<dbReference type="InterPro" id="IPR013320">
    <property type="entry name" value="ConA-like_dom_sf"/>
</dbReference>
<feature type="region of interest" description="Disordered" evidence="1">
    <location>
        <begin position="1"/>
        <end position="115"/>
    </location>
</feature>
<dbReference type="PROSITE" id="PS50060">
    <property type="entry name" value="MAM_2"/>
    <property type="match status" value="1"/>
</dbReference>
<dbReference type="PROSITE" id="PS50835">
    <property type="entry name" value="IG_LIKE"/>
    <property type="match status" value="1"/>
</dbReference>
<dbReference type="Pfam" id="PF01391">
    <property type="entry name" value="Collagen"/>
    <property type="match status" value="1"/>
</dbReference>
<dbReference type="Gene3D" id="2.60.120.200">
    <property type="match status" value="1"/>
</dbReference>
<evidence type="ECO:0000259" key="2">
    <source>
        <dbReference type="PROSITE" id="PS50060"/>
    </source>
</evidence>
<dbReference type="SMART" id="SM00409">
    <property type="entry name" value="IG"/>
    <property type="match status" value="1"/>
</dbReference>
<dbReference type="InterPro" id="IPR000998">
    <property type="entry name" value="MAM_dom"/>
</dbReference>
<feature type="compositionally biased region" description="Polar residues" evidence="1">
    <location>
        <begin position="1"/>
        <end position="10"/>
    </location>
</feature>
<keyword evidence="5" id="KW-1185">Reference proteome</keyword>
<accession>A0ABQ9EQY2</accession>
<evidence type="ECO:0000313" key="5">
    <source>
        <dbReference type="Proteomes" id="UP001217089"/>
    </source>
</evidence>
<evidence type="ECO:0000259" key="3">
    <source>
        <dbReference type="PROSITE" id="PS50835"/>
    </source>
</evidence>
<evidence type="ECO:0008006" key="6">
    <source>
        <dbReference type="Google" id="ProtNLM"/>
    </source>
</evidence>
<dbReference type="PANTHER" id="PTHR24023">
    <property type="entry name" value="COLLAGEN ALPHA"/>
    <property type="match status" value="1"/>
</dbReference>
<feature type="compositionally biased region" description="Polar residues" evidence="1">
    <location>
        <begin position="261"/>
        <end position="273"/>
    </location>
</feature>
<name>A0ABQ9EQY2_TEGGR</name>
<dbReference type="SMART" id="SM00408">
    <property type="entry name" value="IGc2"/>
    <property type="match status" value="1"/>
</dbReference>
<organism evidence="4 5">
    <name type="scientific">Tegillarca granosa</name>
    <name type="common">Malaysian cockle</name>
    <name type="synonym">Anadara granosa</name>
    <dbReference type="NCBI Taxonomy" id="220873"/>
    <lineage>
        <taxon>Eukaryota</taxon>
        <taxon>Metazoa</taxon>
        <taxon>Spiralia</taxon>
        <taxon>Lophotrochozoa</taxon>
        <taxon>Mollusca</taxon>
        <taxon>Bivalvia</taxon>
        <taxon>Autobranchia</taxon>
        <taxon>Pteriomorphia</taxon>
        <taxon>Arcoida</taxon>
        <taxon>Arcoidea</taxon>
        <taxon>Arcidae</taxon>
        <taxon>Tegillarca</taxon>
    </lineage>
</organism>
<dbReference type="SUPFAM" id="SSF48726">
    <property type="entry name" value="Immunoglobulin"/>
    <property type="match status" value="1"/>
</dbReference>
<proteinExistence type="predicted"/>
<dbReference type="Gene3D" id="2.60.40.10">
    <property type="entry name" value="Immunoglobulins"/>
    <property type="match status" value="1"/>
</dbReference>
<evidence type="ECO:0000256" key="1">
    <source>
        <dbReference type="SAM" id="MobiDB-lite"/>
    </source>
</evidence>
<feature type="domain" description="MAM" evidence="2">
    <location>
        <begin position="238"/>
        <end position="273"/>
    </location>
</feature>
<dbReference type="EMBL" id="JARBDR010000773">
    <property type="protein sequence ID" value="KAJ8307628.1"/>
    <property type="molecule type" value="Genomic_DNA"/>
</dbReference>
<dbReference type="InterPro" id="IPR003599">
    <property type="entry name" value="Ig_sub"/>
</dbReference>
<dbReference type="Pfam" id="PF13895">
    <property type="entry name" value="Ig_2"/>
    <property type="match status" value="1"/>
</dbReference>
<dbReference type="InterPro" id="IPR013783">
    <property type="entry name" value="Ig-like_fold"/>
</dbReference>
<dbReference type="InterPro" id="IPR036179">
    <property type="entry name" value="Ig-like_dom_sf"/>
</dbReference>
<dbReference type="InterPro" id="IPR003598">
    <property type="entry name" value="Ig_sub2"/>
</dbReference>
<dbReference type="InterPro" id="IPR007110">
    <property type="entry name" value="Ig-like_dom"/>
</dbReference>
<sequence length="308" mass="32203">MGDKGNQGSVGMTGIQGDSGDKGSIGFPGIEGNQGIVGKPGPVGQKGEVGITGSIGEKGETGMSGQKGIKGMKGLQGQAGSKGENGEQGQKGQKGERGLPGPSGDKGNPGLPGSSGVVTDSDCFCLEKMSGRMVTSQTPINNLPVTTNSPPTRVSKHITYNVTVGSKVTFHCDNKSSDVPWSMIGQPLNDRVVTSGADLVIPELYRTDAGTYSCVTQTDGGITRTQTFTLNVKGGSSYDCDFEANLCRWIQSNSDQMDWSRASYGTSSSQTGPRNRFKFRRSNRSKSSLDSSISLAASSSVVTWSHLR</sequence>
<feature type="domain" description="Ig-like" evidence="3">
    <location>
        <begin position="150"/>
        <end position="229"/>
    </location>
</feature>
<evidence type="ECO:0000313" key="4">
    <source>
        <dbReference type="EMBL" id="KAJ8307628.1"/>
    </source>
</evidence>
<protein>
    <recommendedName>
        <fullName evidence="6">Ig-like domain-containing protein</fullName>
    </recommendedName>
</protein>
<dbReference type="InterPro" id="IPR050149">
    <property type="entry name" value="Collagen_superfamily"/>
</dbReference>
<dbReference type="InterPro" id="IPR008160">
    <property type="entry name" value="Collagen"/>
</dbReference>